<reference evidence="1 2" key="1">
    <citation type="submission" date="2014-02" db="EMBL/GenBank/DDBJ databases">
        <authorList>
            <person name="Genoscope - CEA"/>
        </authorList>
    </citation>
    <scope>NUCLEOTIDE SEQUENCE [LARGE SCALE GENOMIC DNA]</scope>
    <source>
        <strain evidence="1 2">PCC 8005</strain>
    </source>
</reference>
<accession>A0A9P1KER3</accession>
<dbReference type="Proteomes" id="UP000032946">
    <property type="component" value="Chromosome"/>
</dbReference>
<name>A0A9P1KER3_9CYAN</name>
<evidence type="ECO:0000313" key="2">
    <source>
        <dbReference type="Proteomes" id="UP000032946"/>
    </source>
</evidence>
<proteinExistence type="predicted"/>
<gene>
    <name evidence="1" type="ORF">ARTHRO_20208</name>
</gene>
<organism evidence="1 2">
    <name type="scientific">Limnospira indica PCC 8005</name>
    <dbReference type="NCBI Taxonomy" id="376219"/>
    <lineage>
        <taxon>Bacteria</taxon>
        <taxon>Bacillati</taxon>
        <taxon>Cyanobacteriota</taxon>
        <taxon>Cyanophyceae</taxon>
        <taxon>Oscillatoriophycideae</taxon>
        <taxon>Oscillatoriales</taxon>
        <taxon>Sirenicapillariaceae</taxon>
        <taxon>Limnospira</taxon>
    </lineage>
</organism>
<sequence length="55" mass="6228">MVLLDNRIFPDPTQTPGFQALEMPSGNPIRYITWSEDSQLQLGDQGAILIYKSNF</sequence>
<keyword evidence="2" id="KW-1185">Reference proteome</keyword>
<evidence type="ECO:0000313" key="1">
    <source>
        <dbReference type="EMBL" id="CDM94674.1"/>
    </source>
</evidence>
<dbReference type="AlphaFoldDB" id="A0A9P1KER3"/>
<protein>
    <submittedName>
        <fullName evidence="1">Uncharacterized protein</fullName>
    </submittedName>
</protein>
<dbReference type="EMBL" id="FO818640">
    <property type="protein sequence ID" value="CDM94674.1"/>
    <property type="molecule type" value="Genomic_DNA"/>
</dbReference>